<dbReference type="AlphaFoldDB" id="A0A940PE59"/>
<dbReference type="Proteomes" id="UP000674938">
    <property type="component" value="Unassembled WGS sequence"/>
</dbReference>
<name>A0A940PE59_9ENTE</name>
<evidence type="ECO:0000256" key="5">
    <source>
        <dbReference type="ARBA" id="ARBA00023136"/>
    </source>
</evidence>
<evidence type="ECO:0000313" key="8">
    <source>
        <dbReference type="Proteomes" id="UP000674938"/>
    </source>
</evidence>
<feature type="transmembrane region" description="Helical" evidence="6">
    <location>
        <begin position="232"/>
        <end position="257"/>
    </location>
</feature>
<evidence type="ECO:0000256" key="3">
    <source>
        <dbReference type="ARBA" id="ARBA00022692"/>
    </source>
</evidence>
<organism evidence="7 8">
    <name type="scientific">Vagococcus allomyrinae</name>
    <dbReference type="NCBI Taxonomy" id="2794353"/>
    <lineage>
        <taxon>Bacteria</taxon>
        <taxon>Bacillati</taxon>
        <taxon>Bacillota</taxon>
        <taxon>Bacilli</taxon>
        <taxon>Lactobacillales</taxon>
        <taxon>Enterococcaceae</taxon>
        <taxon>Vagococcus</taxon>
    </lineage>
</organism>
<feature type="transmembrane region" description="Helical" evidence="6">
    <location>
        <begin position="263"/>
        <end position="282"/>
    </location>
</feature>
<evidence type="ECO:0000256" key="2">
    <source>
        <dbReference type="ARBA" id="ARBA00009773"/>
    </source>
</evidence>
<dbReference type="Pfam" id="PF01594">
    <property type="entry name" value="AI-2E_transport"/>
    <property type="match status" value="1"/>
</dbReference>
<proteinExistence type="inferred from homology"/>
<protein>
    <submittedName>
        <fullName evidence="7">AI-2E family transporter</fullName>
    </submittedName>
</protein>
<keyword evidence="8" id="KW-1185">Reference proteome</keyword>
<evidence type="ECO:0000256" key="1">
    <source>
        <dbReference type="ARBA" id="ARBA00004141"/>
    </source>
</evidence>
<feature type="transmembrane region" description="Helical" evidence="6">
    <location>
        <begin position="16"/>
        <end position="46"/>
    </location>
</feature>
<reference evidence="7" key="1">
    <citation type="submission" date="2020-12" db="EMBL/GenBank/DDBJ databases">
        <title>Vagococcus allomyrinae sp. nov. and Enterococcus lavae sp. nov., isolated from the larvae of Allomyrina dichotoma.</title>
        <authorList>
            <person name="Lee S.D."/>
        </authorList>
    </citation>
    <scope>NUCLEOTIDE SEQUENCE</scope>
    <source>
        <strain evidence="7">BWB3-3</strain>
    </source>
</reference>
<evidence type="ECO:0000313" key="7">
    <source>
        <dbReference type="EMBL" id="MBP1041168.1"/>
    </source>
</evidence>
<sequence length="336" mass="38293">MTYYQKITQNIVLRRLLVLLAVIICLFFLRSLLSVFLLTFIVTYLINRLVKRLKLVMNLSSTFITVCFYLLLVVGVIWALSKSIPLISYQSLQLYNSLEHFYTQQGTDSGETKQLLFQYVSKLLPYIKSQSHLLVSSLKNVVAMAVTLGMSFILSFFFMIEKEKITTFSSTFLSGKTAWFFSDIAYFGKKFITTFGVVIEAQVIIAIVNTCLTSIALYFLKFPHLLSLMMMVFLFSFIPVAGVVLSCIPLSLIAYYNGGLVDVVYILLVILAVHMLESYVLNPKLMSSRTKLPIFFTFLILLISEHYFQIWGLVFGIPLFIFILDVIGVKKNEAEA</sequence>
<dbReference type="InterPro" id="IPR002549">
    <property type="entry name" value="AI-2E-like"/>
</dbReference>
<comment type="subcellular location">
    <subcellularLocation>
        <location evidence="1">Membrane</location>
        <topology evidence="1">Multi-pass membrane protein</topology>
    </subcellularLocation>
</comment>
<feature type="transmembrane region" description="Helical" evidence="6">
    <location>
        <begin position="141"/>
        <end position="160"/>
    </location>
</feature>
<dbReference type="GO" id="GO:0055085">
    <property type="term" value="P:transmembrane transport"/>
    <property type="evidence" value="ECO:0007669"/>
    <property type="project" value="TreeGrafter"/>
</dbReference>
<evidence type="ECO:0000256" key="6">
    <source>
        <dbReference type="SAM" id="Phobius"/>
    </source>
</evidence>
<comment type="caution">
    <text evidence="7">The sequence shown here is derived from an EMBL/GenBank/DDBJ whole genome shotgun (WGS) entry which is preliminary data.</text>
</comment>
<keyword evidence="3 6" id="KW-0812">Transmembrane</keyword>
<dbReference type="GO" id="GO:0016020">
    <property type="term" value="C:membrane"/>
    <property type="evidence" value="ECO:0007669"/>
    <property type="project" value="UniProtKB-SubCell"/>
</dbReference>
<evidence type="ECO:0000256" key="4">
    <source>
        <dbReference type="ARBA" id="ARBA00022989"/>
    </source>
</evidence>
<dbReference type="PANTHER" id="PTHR21716">
    <property type="entry name" value="TRANSMEMBRANE PROTEIN"/>
    <property type="match status" value="1"/>
</dbReference>
<comment type="similarity">
    <text evidence="2">Belongs to the autoinducer-2 exporter (AI-2E) (TC 2.A.86) family.</text>
</comment>
<gene>
    <name evidence="7" type="ORF">I6N95_09140</name>
</gene>
<dbReference type="PANTHER" id="PTHR21716:SF62">
    <property type="entry name" value="TRANSPORT PROTEIN YDBI-RELATED"/>
    <property type="match status" value="1"/>
</dbReference>
<keyword evidence="5 6" id="KW-0472">Membrane</keyword>
<feature type="transmembrane region" description="Helical" evidence="6">
    <location>
        <begin position="294"/>
        <end position="323"/>
    </location>
</feature>
<accession>A0A940PE59</accession>
<keyword evidence="4 6" id="KW-1133">Transmembrane helix</keyword>
<dbReference type="RefSeq" id="WP_209526852.1">
    <property type="nucleotide sequence ID" value="NZ_JAEEGA010000005.1"/>
</dbReference>
<feature type="transmembrane region" description="Helical" evidence="6">
    <location>
        <begin position="191"/>
        <end position="220"/>
    </location>
</feature>
<feature type="transmembrane region" description="Helical" evidence="6">
    <location>
        <begin position="58"/>
        <end position="80"/>
    </location>
</feature>
<dbReference type="EMBL" id="JAEEGA010000005">
    <property type="protein sequence ID" value="MBP1041168.1"/>
    <property type="molecule type" value="Genomic_DNA"/>
</dbReference>